<reference evidence="2" key="1">
    <citation type="submission" date="2017-05" db="EMBL/GenBank/DDBJ databases">
        <title>Streptomyces olivochromogenes NBRC 3561 whole genome shotgun sequence.</title>
        <authorList>
            <person name="Dohra H."/>
            <person name="Kodani S."/>
        </authorList>
    </citation>
    <scope>NUCLEOTIDE SEQUENCE [LARGE SCALE GENOMIC DNA]</scope>
    <source>
        <strain evidence="2">NBRC 3561</strain>
    </source>
</reference>
<proteinExistence type="predicted"/>
<evidence type="ECO:0000313" key="2">
    <source>
        <dbReference type="Proteomes" id="UP000217446"/>
    </source>
</evidence>
<dbReference type="AlphaFoldDB" id="A0A286PH77"/>
<protein>
    <submittedName>
        <fullName evidence="1">Uncharacterized protein</fullName>
    </submittedName>
</protein>
<keyword evidence="2" id="KW-1185">Reference proteome</keyword>
<comment type="caution">
    <text evidence="1">The sequence shown here is derived from an EMBL/GenBank/DDBJ whole genome shotgun (WGS) entry which is preliminary data.</text>
</comment>
<accession>A0A286PH77</accession>
<sequence length="30" mass="3310">MNFILRTGARTDDAVHWASANLNPQVKVLA</sequence>
<dbReference type="Proteomes" id="UP000217446">
    <property type="component" value="Unassembled WGS sequence"/>
</dbReference>
<dbReference type="EMBL" id="BDQI01000071">
    <property type="protein sequence ID" value="GAX58906.1"/>
    <property type="molecule type" value="Genomic_DNA"/>
</dbReference>
<name>A0A286PH77_STROL</name>
<gene>
    <name evidence="1" type="ORF">SO3561_10481</name>
</gene>
<evidence type="ECO:0000313" key="1">
    <source>
        <dbReference type="EMBL" id="GAX58906.1"/>
    </source>
</evidence>
<organism evidence="1 2">
    <name type="scientific">Streptomyces olivochromogenes</name>
    <dbReference type="NCBI Taxonomy" id="1963"/>
    <lineage>
        <taxon>Bacteria</taxon>
        <taxon>Bacillati</taxon>
        <taxon>Actinomycetota</taxon>
        <taxon>Actinomycetes</taxon>
        <taxon>Kitasatosporales</taxon>
        <taxon>Streptomycetaceae</taxon>
        <taxon>Streptomyces</taxon>
    </lineage>
</organism>